<keyword evidence="1" id="KW-0732">Signal</keyword>
<evidence type="ECO:0000313" key="2">
    <source>
        <dbReference type="EMBL" id="RZI47049.1"/>
    </source>
</evidence>
<name>A0A4Q7DL31_9PROT</name>
<feature type="chain" id="PRO_5020997045" evidence="1">
    <location>
        <begin position="23"/>
        <end position="219"/>
    </location>
</feature>
<dbReference type="Pfam" id="PF05494">
    <property type="entry name" value="MlaC"/>
    <property type="match status" value="1"/>
</dbReference>
<dbReference type="OrthoDB" id="8099120at2"/>
<dbReference type="RefSeq" id="WP_130153162.1">
    <property type="nucleotide sequence ID" value="NZ_SCFB01000001.1"/>
</dbReference>
<evidence type="ECO:0000256" key="1">
    <source>
        <dbReference type="SAM" id="SignalP"/>
    </source>
</evidence>
<dbReference type="Proteomes" id="UP000293550">
    <property type="component" value="Unassembled WGS sequence"/>
</dbReference>
<evidence type="ECO:0000313" key="3">
    <source>
        <dbReference type="Proteomes" id="UP000293550"/>
    </source>
</evidence>
<feature type="signal peptide" evidence="1">
    <location>
        <begin position="1"/>
        <end position="22"/>
    </location>
</feature>
<proteinExistence type="predicted"/>
<dbReference type="InterPro" id="IPR008869">
    <property type="entry name" value="MlaC/ttg2D"/>
</dbReference>
<dbReference type="EMBL" id="SCFB01000001">
    <property type="protein sequence ID" value="RZI47049.1"/>
    <property type="molecule type" value="Genomic_DNA"/>
</dbReference>
<organism evidence="2 3">
    <name type="scientific">Candidatus Finniella inopinata</name>
    <dbReference type="NCBI Taxonomy" id="1696036"/>
    <lineage>
        <taxon>Bacteria</taxon>
        <taxon>Pseudomonadati</taxon>
        <taxon>Pseudomonadota</taxon>
        <taxon>Alphaproteobacteria</taxon>
        <taxon>Holosporales</taxon>
        <taxon>Candidatus Paracaedibacteraceae</taxon>
        <taxon>Candidatus Finniella</taxon>
    </lineage>
</organism>
<reference evidence="2 3" key="1">
    <citation type="submission" date="2018-10" db="EMBL/GenBank/DDBJ databases">
        <title>An updated phylogeny of the Alphaproteobacteria reveals that the parasitic Rickettsiales and Holosporales have independent origins.</title>
        <authorList>
            <person name="Munoz-Gomez S.A."/>
            <person name="Hess S."/>
            <person name="Burger G."/>
            <person name="Lang B.F."/>
            <person name="Susko E."/>
            <person name="Slamovits C.H."/>
            <person name="Roger A.J."/>
        </authorList>
    </citation>
    <scope>NUCLEOTIDE SEQUENCE [LARGE SCALE GENOMIC DNA]</scope>
    <source>
        <strain evidence="2">HOLO01</strain>
    </source>
</reference>
<dbReference type="Gene3D" id="3.10.450.710">
    <property type="entry name" value="Tgt2/MlaC"/>
    <property type="match status" value="1"/>
</dbReference>
<dbReference type="InterPro" id="IPR042245">
    <property type="entry name" value="Tgt2/MlaC_sf"/>
</dbReference>
<keyword evidence="3" id="KW-1185">Reference proteome</keyword>
<comment type="caution">
    <text evidence="2">The sequence shown here is derived from an EMBL/GenBank/DDBJ whole genome shotgun (WGS) entry which is preliminary data.</text>
</comment>
<gene>
    <name evidence="2" type="ORF">EQU50_00225</name>
</gene>
<accession>A0A4Q7DL31</accession>
<protein>
    <submittedName>
        <fullName evidence="2">ABC transporter substrate-binding protein</fullName>
    </submittedName>
</protein>
<dbReference type="AlphaFoldDB" id="A0A4Q7DL31"/>
<sequence>MLTRTPKRNALFLVFCTFILCAALFGALQASQFQIPNEEESKSFVEDLVKQGMEVANRETAGQDEFGQLLEKSFVTREIANFVLGSNGRSFTPEQKERFRQIFAKRLVKIYSTPERVKTFRNTTHKVESAAKQIDGTMQVKTLFSFNDSPSSEPAKVYWKVVKKDNELRIFDILFEGISQLLALRSEYGSIFTSGDKGNNDPQKFLVYLEKEVGIKTAP</sequence>